<feature type="transmembrane region" description="Helical" evidence="1">
    <location>
        <begin position="72"/>
        <end position="93"/>
    </location>
</feature>
<feature type="transmembrane region" description="Helical" evidence="1">
    <location>
        <begin position="46"/>
        <end position="65"/>
    </location>
</feature>
<organism evidence="2 3">
    <name type="scientific">Actinoplanes subglobosus</name>
    <dbReference type="NCBI Taxonomy" id="1547892"/>
    <lineage>
        <taxon>Bacteria</taxon>
        <taxon>Bacillati</taxon>
        <taxon>Actinomycetota</taxon>
        <taxon>Actinomycetes</taxon>
        <taxon>Micromonosporales</taxon>
        <taxon>Micromonosporaceae</taxon>
        <taxon>Actinoplanes</taxon>
    </lineage>
</organism>
<accession>A0ABV8J7P9</accession>
<feature type="transmembrane region" description="Helical" evidence="1">
    <location>
        <begin position="406"/>
        <end position="429"/>
    </location>
</feature>
<dbReference type="Proteomes" id="UP001595867">
    <property type="component" value="Unassembled WGS sequence"/>
</dbReference>
<keyword evidence="1" id="KW-1133">Transmembrane helix</keyword>
<protein>
    <submittedName>
        <fullName evidence="2">Uncharacterized protein</fullName>
    </submittedName>
</protein>
<feature type="transmembrane region" description="Helical" evidence="1">
    <location>
        <begin position="463"/>
        <end position="485"/>
    </location>
</feature>
<proteinExistence type="predicted"/>
<evidence type="ECO:0000256" key="1">
    <source>
        <dbReference type="SAM" id="Phobius"/>
    </source>
</evidence>
<keyword evidence="1" id="KW-0472">Membrane</keyword>
<feature type="transmembrane region" description="Helical" evidence="1">
    <location>
        <begin position="348"/>
        <end position="371"/>
    </location>
</feature>
<keyword evidence="3" id="KW-1185">Reference proteome</keyword>
<evidence type="ECO:0000313" key="3">
    <source>
        <dbReference type="Proteomes" id="UP001595867"/>
    </source>
</evidence>
<feature type="transmembrane region" description="Helical" evidence="1">
    <location>
        <begin position="378"/>
        <end position="400"/>
    </location>
</feature>
<dbReference type="EMBL" id="JBHSBL010000041">
    <property type="protein sequence ID" value="MFC4072644.1"/>
    <property type="molecule type" value="Genomic_DNA"/>
</dbReference>
<name>A0ABV8J7P9_9ACTN</name>
<keyword evidence="1" id="KW-0812">Transmembrane</keyword>
<evidence type="ECO:0000313" key="2">
    <source>
        <dbReference type="EMBL" id="MFC4072644.1"/>
    </source>
</evidence>
<comment type="caution">
    <text evidence="2">The sequence shown here is derived from an EMBL/GenBank/DDBJ whole genome shotgun (WGS) entry which is preliminary data.</text>
</comment>
<dbReference type="RefSeq" id="WP_378073517.1">
    <property type="nucleotide sequence ID" value="NZ_JBHSBL010000041.1"/>
</dbReference>
<sequence>MNADRGKALAWLCHPVTVTALALLVVNDHLLKSAWPGWVTGKLSDVAGMVLAPPLLAALAGLIAPRMPFRRVAVAAIVTVGCGFTFVKLWGYGARLASEAWSLITPSLVRADRTDLLALPFLAIAWWTARRPLTGVPARRWLRALRLAVVLPAALFGVAATSATPTPGAFAVVVEGDTIHLGAHDAYEPAWSVSHDGGRTFADSEPLPAWRRDASPGPSAPPVTTSDCARSVPVVCYRVTGEHRIAVQSRTGDGPWREYWGLSDAQWSVLKQGYPYEDSTHLASVSLAVLDVPAGHVLVVANGRDGFAIRDETGSWRRIGFPALPEDEAPIALPAGDAPVMTDDTPGAAAAALGVFLGGLVLTGAGVFRAVRRGRSGVWWLLPASYLLILGCMPSAVRGWDSSPALAAVSAVTSAVLVLALVVVALVVARTPVETVARAVLLVLAVLGVAYLVWLLIGRGDPAVLLLCLAGGAVVAAPGVVLIVARAPERTRL</sequence>
<feature type="transmembrane region" description="Helical" evidence="1">
    <location>
        <begin position="436"/>
        <end position="457"/>
    </location>
</feature>
<reference evidence="3" key="1">
    <citation type="journal article" date="2019" name="Int. J. Syst. Evol. Microbiol.">
        <title>The Global Catalogue of Microorganisms (GCM) 10K type strain sequencing project: providing services to taxonomists for standard genome sequencing and annotation.</title>
        <authorList>
            <consortium name="The Broad Institute Genomics Platform"/>
            <consortium name="The Broad Institute Genome Sequencing Center for Infectious Disease"/>
            <person name="Wu L."/>
            <person name="Ma J."/>
        </authorList>
    </citation>
    <scope>NUCLEOTIDE SEQUENCE [LARGE SCALE GENOMIC DNA]</scope>
    <source>
        <strain evidence="3">TBRC 5832</strain>
    </source>
</reference>
<gene>
    <name evidence="2" type="ORF">ACFO0C_47595</name>
</gene>